<reference evidence="3 4" key="1">
    <citation type="submission" date="2016-10" db="EMBL/GenBank/DDBJ databases">
        <authorList>
            <person name="Varghese N."/>
            <person name="Submissions S."/>
        </authorList>
    </citation>
    <scope>NUCLEOTIDE SEQUENCE [LARGE SCALE GENOMIC DNA]</scope>
    <source>
        <strain evidence="3 4">DSM 29073</strain>
    </source>
</reference>
<dbReference type="RefSeq" id="WP_103982417.1">
    <property type="nucleotide sequence ID" value="NZ_FNVS01000002.1"/>
</dbReference>
<keyword evidence="2" id="KW-0812">Transmembrane</keyword>
<accession>A0A8G2BUC5</accession>
<dbReference type="Proteomes" id="UP000236725">
    <property type="component" value="Unassembled WGS sequence"/>
</dbReference>
<gene>
    <name evidence="3" type="ORF">SAMN05444001_102128</name>
</gene>
<feature type="transmembrane region" description="Helical" evidence="2">
    <location>
        <begin position="157"/>
        <end position="178"/>
    </location>
</feature>
<feature type="region of interest" description="Disordered" evidence="1">
    <location>
        <begin position="312"/>
        <end position="336"/>
    </location>
</feature>
<protein>
    <recommendedName>
        <fullName evidence="5">Oxygen tolerance</fullName>
    </recommendedName>
</protein>
<organism evidence="3 4">
    <name type="scientific">Parabacteroides chinchillae</name>
    <dbReference type="NCBI Taxonomy" id="871327"/>
    <lineage>
        <taxon>Bacteria</taxon>
        <taxon>Pseudomonadati</taxon>
        <taxon>Bacteroidota</taxon>
        <taxon>Bacteroidia</taxon>
        <taxon>Bacteroidales</taxon>
        <taxon>Tannerellaceae</taxon>
        <taxon>Parabacteroides</taxon>
    </lineage>
</organism>
<proteinExistence type="predicted"/>
<comment type="caution">
    <text evidence="3">The sequence shown here is derived from an EMBL/GenBank/DDBJ whole genome shotgun (WGS) entry which is preliminary data.</text>
</comment>
<dbReference type="AlphaFoldDB" id="A0A8G2BUC5"/>
<name>A0A8G2BUC5_9BACT</name>
<dbReference type="EMBL" id="FNVS01000002">
    <property type="protein sequence ID" value="SEF53474.1"/>
    <property type="molecule type" value="Genomic_DNA"/>
</dbReference>
<keyword evidence="4" id="KW-1185">Reference proteome</keyword>
<evidence type="ECO:0000313" key="4">
    <source>
        <dbReference type="Proteomes" id="UP000236725"/>
    </source>
</evidence>
<evidence type="ECO:0000256" key="2">
    <source>
        <dbReference type="SAM" id="Phobius"/>
    </source>
</evidence>
<keyword evidence="2" id="KW-1133">Transmembrane helix</keyword>
<evidence type="ECO:0008006" key="5">
    <source>
        <dbReference type="Google" id="ProtNLM"/>
    </source>
</evidence>
<evidence type="ECO:0000313" key="3">
    <source>
        <dbReference type="EMBL" id="SEF53474.1"/>
    </source>
</evidence>
<keyword evidence="2" id="KW-0472">Membrane</keyword>
<evidence type="ECO:0000256" key="1">
    <source>
        <dbReference type="SAM" id="MobiDB-lite"/>
    </source>
</evidence>
<sequence length="336" mass="38188">MKLIKKGILFILLTTSLVSGKVYAQKTLIDVAIDSAAILIGEQTVLHLTVTTDKDRPVQIVIPNDTLMTGVEVLNLSKPDSVDIENNRLLIKQDVLITSFDSSLYLLPPLKVIDGLDTIYSNQVALKVSTIPVNADKPEEFNDIKDIWKPPFVLADYYPIIYGVLLTLFLICVIAYVIKRLRSKKSLIPFKKPEPKLPPHEQAIKELDEIKQQKLWQQGRNKEYYTLITETLRKYVVERFGVNAMEMTSAEILDVLRDEADAKPVFNNLKQILQLSDYVKFAKMHPLPDENDLSMTNAYTFINQTIRVEEVATPEAEKAEEVPGEKNDSNIMKEEK</sequence>